<dbReference type="GeneID" id="27685396"/>
<dbReference type="OrthoDB" id="2156756at2759"/>
<gene>
    <name evidence="2" type="ORF">SPPG_01754</name>
</gene>
<protein>
    <recommendedName>
        <fullName evidence="4">CsbD-like domain-containing protein</fullName>
    </recommendedName>
</protein>
<keyword evidence="3" id="KW-1185">Reference proteome</keyword>
<proteinExistence type="predicted"/>
<name>A0A0L0HPE8_SPIPD</name>
<dbReference type="EMBL" id="KQ257452">
    <property type="protein sequence ID" value="KND02669.1"/>
    <property type="molecule type" value="Genomic_DNA"/>
</dbReference>
<dbReference type="Proteomes" id="UP000053201">
    <property type="component" value="Unassembled WGS sequence"/>
</dbReference>
<dbReference type="RefSeq" id="XP_016610708.1">
    <property type="nucleotide sequence ID" value="XM_016750069.1"/>
</dbReference>
<dbReference type="AlphaFoldDB" id="A0A0L0HPE8"/>
<evidence type="ECO:0000313" key="2">
    <source>
        <dbReference type="EMBL" id="KND02669.1"/>
    </source>
</evidence>
<evidence type="ECO:0008006" key="4">
    <source>
        <dbReference type="Google" id="ProtNLM"/>
    </source>
</evidence>
<evidence type="ECO:0000313" key="3">
    <source>
        <dbReference type="Proteomes" id="UP000053201"/>
    </source>
</evidence>
<organism evidence="2 3">
    <name type="scientific">Spizellomyces punctatus (strain DAOM BR117)</name>
    <dbReference type="NCBI Taxonomy" id="645134"/>
    <lineage>
        <taxon>Eukaryota</taxon>
        <taxon>Fungi</taxon>
        <taxon>Fungi incertae sedis</taxon>
        <taxon>Chytridiomycota</taxon>
        <taxon>Chytridiomycota incertae sedis</taxon>
        <taxon>Chytridiomycetes</taxon>
        <taxon>Spizellomycetales</taxon>
        <taxon>Spizellomycetaceae</taxon>
        <taxon>Spizellomyces</taxon>
    </lineage>
</organism>
<evidence type="ECO:0000256" key="1">
    <source>
        <dbReference type="SAM" id="MobiDB-lite"/>
    </source>
</evidence>
<feature type="region of interest" description="Disordered" evidence="1">
    <location>
        <begin position="1"/>
        <end position="46"/>
    </location>
</feature>
<sequence length="124" mass="13294">MHGHHHNPNLVNTNSTAYPTQTTTATGIPSTTHHHHTTPTTAYQPGMKTNNVTATNHPTAPNSHPSRVHAAVENAVGSMQSSIGRMTNNPNTIIKGEEKKVAARAEADMAKLRHAKKQHASMGI</sequence>
<dbReference type="InParanoid" id="A0A0L0HPE8"/>
<feature type="compositionally biased region" description="Low complexity" evidence="1">
    <location>
        <begin position="12"/>
        <end position="31"/>
    </location>
</feature>
<dbReference type="VEuPathDB" id="FungiDB:SPPG_01754"/>
<accession>A0A0L0HPE8</accession>
<reference evidence="2 3" key="1">
    <citation type="submission" date="2009-08" db="EMBL/GenBank/DDBJ databases">
        <title>The Genome Sequence of Spizellomyces punctatus strain DAOM BR117.</title>
        <authorList>
            <consortium name="The Broad Institute Genome Sequencing Platform"/>
            <person name="Russ C."/>
            <person name="Cuomo C."/>
            <person name="Shea T."/>
            <person name="Young S.K."/>
            <person name="Zeng Q."/>
            <person name="Koehrsen M."/>
            <person name="Haas B."/>
            <person name="Borodovsky M."/>
            <person name="Guigo R."/>
            <person name="Alvarado L."/>
            <person name="Berlin A."/>
            <person name="Bochicchio J."/>
            <person name="Borenstein D."/>
            <person name="Chapman S."/>
            <person name="Chen Z."/>
            <person name="Engels R."/>
            <person name="Freedman E."/>
            <person name="Gellesch M."/>
            <person name="Goldberg J."/>
            <person name="Griggs A."/>
            <person name="Gujja S."/>
            <person name="Heiman D."/>
            <person name="Hepburn T."/>
            <person name="Howarth C."/>
            <person name="Jen D."/>
            <person name="Larson L."/>
            <person name="Lewis B."/>
            <person name="Mehta T."/>
            <person name="Park D."/>
            <person name="Pearson M."/>
            <person name="Roberts A."/>
            <person name="Saif S."/>
            <person name="Shenoy N."/>
            <person name="Sisk P."/>
            <person name="Stolte C."/>
            <person name="Sykes S."/>
            <person name="Thomson T."/>
            <person name="Walk T."/>
            <person name="White J."/>
            <person name="Yandava C."/>
            <person name="Burger G."/>
            <person name="Gray M.W."/>
            <person name="Holland P.W.H."/>
            <person name="King N."/>
            <person name="Lang F.B.F."/>
            <person name="Roger A.J."/>
            <person name="Ruiz-Trillo I."/>
            <person name="Lander E."/>
            <person name="Nusbaum C."/>
        </authorList>
    </citation>
    <scope>NUCLEOTIDE SEQUENCE [LARGE SCALE GENOMIC DNA]</scope>
    <source>
        <strain evidence="2 3">DAOM BR117</strain>
    </source>
</reference>